<keyword evidence="6" id="KW-0511">Multifunctional enzyme</keyword>
<dbReference type="Gene3D" id="1.10.340.70">
    <property type="match status" value="1"/>
</dbReference>
<dbReference type="Gene3D" id="3.30.420.10">
    <property type="entry name" value="Ribonuclease H-like superfamily/Ribonuclease H"/>
    <property type="match status" value="1"/>
</dbReference>
<dbReference type="SUPFAM" id="SSF53098">
    <property type="entry name" value="Ribonuclease H-like"/>
    <property type="match status" value="1"/>
</dbReference>
<reference evidence="9 10" key="1">
    <citation type="submission" date="2023-09" db="EMBL/GenBank/DDBJ databases">
        <title>Nesidiocoris tenuis whole genome shotgun sequence.</title>
        <authorList>
            <person name="Shibata T."/>
            <person name="Shimoda M."/>
            <person name="Kobayashi T."/>
            <person name="Uehara T."/>
        </authorList>
    </citation>
    <scope>NUCLEOTIDE SEQUENCE [LARGE SCALE GENOMIC DNA]</scope>
    <source>
        <strain evidence="9 10">Japan</strain>
    </source>
</reference>
<feature type="region of interest" description="Disordered" evidence="7">
    <location>
        <begin position="1358"/>
        <end position="1425"/>
    </location>
</feature>
<proteinExistence type="predicted"/>
<dbReference type="Pfam" id="PF17921">
    <property type="entry name" value="Integrase_H2C2"/>
    <property type="match status" value="1"/>
</dbReference>
<feature type="compositionally biased region" description="Low complexity" evidence="7">
    <location>
        <begin position="1369"/>
        <end position="1406"/>
    </location>
</feature>
<sequence length="1425" mass="160821">MSSDLNVQLSQLTNLVQSLVQAQMAQMQSAPKQIHFAFEEFKSCGEESISSYFDRFKLQLQLSEIPETAWASYMRVHMGAELTNLLRETIYPETPEKLSYSAITEHLINYYKEKSNKYSEAIKFRKIIQDLNESVVDYARKLKVGARDCEFGNFLDYSLIVQFIHGVKDDCVRDAVILRKPDKFSDALKLAEDIEATKRASSEVKFQSADKLHKFAHASRPRSSNRPRSHVRSRSSSRSHSSHRSQDREEPKPSKCFGCGDFHWRKDCPFRSSVCPKCSRTGHSGKFCRNSRRTSSRNDYSRQISEEINSQISTSQNFIAERQPSEYQPASAVTYFGDYESYNCVGEISIAKRPPPAMITVLVNGKPLRMELDTGGVCSMVNKNTLARIIPNYELLPTSRSFVSYTKNRFQCLGYVPVDVTFRQRTRSVNLYVTPFDTDNIFGREWISEFADLLSFEEFFKISEPVAKIPSTLGNKRTSFSGLNSILQKFDDLFSEVAGTLVGPPADCTFRENFQPKFARARPVPFALRDAFSAEIEKKIASGHYRQVSSSEWASPIHVVMKGSKMRLTGDYKATLNPQLVVDEYPIPRVEELFHKLRGATKFSRLDITDAYMSLPCSDRFCQAMTLNTPTHGLVQPTRAQYGVANIPALWARRMEAILQGLDCTLNFFDDIIVFSKSEEEMIEALQKTFEKLQQAGLKLRRSKCAFLLEQVDFLGHSIDASGVHPLQKHVDALLNTLIPRAPGELRTFLGKVNYYHAFIPNLSTITTPLRNMLTAQKFEWTKEGKCAYDFLKKELASERVLMPYDPKLPLLLATDASPVGLGAVLSHVLPDGSERPISFASKSLTKTERRYPQIDREALAIVWGVKRWFPYLYARKFTIVTDNKPVAHIFAPKATLPQFTLSRCANYAAYLSNFNYEVKYKSSAQNCNTDFLSRAPHLNSEQEIALSSESGETESTDGFDDFIQMQISQTPLTSRDIAAETRKEPHLSAILQALCEGKDLAACGFKGNEAAYSLTEGCLMFGHRVVIPPKFQRLMLEELHTAHLGIVKMKGLARSMVYWPSIDQDIEGIARACTACLKNSKLPPKLRTHHWEYPKGPWERVHLDYAGPLFGKFLFVIIDAYSKWMTVHVTNSSTAEATCKMLESSFSQFGVPIAVVSDNGPQFTAEYFKNFLRQQGVRFHKTSAVHHPSTNGQAERGIQTLKRALCAAGATSNSLQHCINTFLLQYHKAPHATTGQSPSLLFLGRIIRSRMDEAKPDLKRRMDDRGLTTCTSNFRTFSPGGRVLFRNYRQNSEFWQPGVIVARLGELHYEVDSNGQRYKRHLDQLRADGSAGADAPTPEVDCPRRVRIFEALSPEGAHRASVEAVAGRRPSFQPRSSRSPPSMPSSNGGSSSQNPLSLAAPSAAPLERRYPERDRRPRKMFTPS</sequence>
<name>A0ABN7AVZ9_9HEMI</name>
<dbReference type="InterPro" id="IPR041577">
    <property type="entry name" value="RT_RNaseH_2"/>
</dbReference>
<organism evidence="9 10">
    <name type="scientific">Nesidiocoris tenuis</name>
    <dbReference type="NCBI Taxonomy" id="355587"/>
    <lineage>
        <taxon>Eukaryota</taxon>
        <taxon>Metazoa</taxon>
        <taxon>Ecdysozoa</taxon>
        <taxon>Arthropoda</taxon>
        <taxon>Hexapoda</taxon>
        <taxon>Insecta</taxon>
        <taxon>Pterygota</taxon>
        <taxon>Neoptera</taxon>
        <taxon>Paraneoptera</taxon>
        <taxon>Hemiptera</taxon>
        <taxon>Heteroptera</taxon>
        <taxon>Panheteroptera</taxon>
        <taxon>Cimicomorpha</taxon>
        <taxon>Miridae</taxon>
        <taxon>Dicyphina</taxon>
        <taxon>Nesidiocoris</taxon>
    </lineage>
</organism>
<dbReference type="InterPro" id="IPR001584">
    <property type="entry name" value="Integrase_cat-core"/>
</dbReference>
<keyword evidence="5" id="KW-0378">Hydrolase</keyword>
<dbReference type="EMBL" id="AP028915">
    <property type="protein sequence ID" value="BES96366.1"/>
    <property type="molecule type" value="Genomic_DNA"/>
</dbReference>
<gene>
    <name evidence="9" type="ORF">NTJ_09177</name>
</gene>
<dbReference type="PROSITE" id="PS50994">
    <property type="entry name" value="INTEGRASE"/>
    <property type="match status" value="1"/>
</dbReference>
<evidence type="ECO:0000256" key="2">
    <source>
        <dbReference type="ARBA" id="ARBA00022679"/>
    </source>
</evidence>
<dbReference type="Pfam" id="PF17919">
    <property type="entry name" value="RT_RNaseH_2"/>
    <property type="match status" value="1"/>
</dbReference>
<dbReference type="Pfam" id="PF00665">
    <property type="entry name" value="rve"/>
    <property type="match status" value="1"/>
</dbReference>
<dbReference type="EC" id="2.7.7.49" evidence="1"/>
<dbReference type="InterPro" id="IPR041588">
    <property type="entry name" value="Integrase_H2C2"/>
</dbReference>
<dbReference type="PANTHER" id="PTHR37984">
    <property type="entry name" value="PROTEIN CBG26694"/>
    <property type="match status" value="1"/>
</dbReference>
<dbReference type="Gene3D" id="3.10.10.10">
    <property type="entry name" value="HIV Type 1 Reverse Transcriptase, subunit A, domain 1"/>
    <property type="match status" value="1"/>
</dbReference>
<evidence type="ECO:0000256" key="7">
    <source>
        <dbReference type="SAM" id="MobiDB-lite"/>
    </source>
</evidence>
<feature type="compositionally biased region" description="Basic and acidic residues" evidence="7">
    <location>
        <begin position="1407"/>
        <end position="1416"/>
    </location>
</feature>
<protein>
    <recommendedName>
        <fullName evidence="1">RNA-directed DNA polymerase</fullName>
        <ecNumber evidence="1">2.7.7.49</ecNumber>
    </recommendedName>
</protein>
<dbReference type="Gene3D" id="3.30.70.270">
    <property type="match status" value="2"/>
</dbReference>
<dbReference type="InterPro" id="IPR012337">
    <property type="entry name" value="RNaseH-like_sf"/>
</dbReference>
<keyword evidence="5" id="KW-0255">Endonuclease</keyword>
<keyword evidence="4" id="KW-0540">Nuclease</keyword>
<evidence type="ECO:0000313" key="10">
    <source>
        <dbReference type="Proteomes" id="UP001307889"/>
    </source>
</evidence>
<dbReference type="InterPro" id="IPR000477">
    <property type="entry name" value="RT_dom"/>
</dbReference>
<dbReference type="CDD" id="cd09274">
    <property type="entry name" value="RNase_HI_RT_Ty3"/>
    <property type="match status" value="1"/>
</dbReference>
<evidence type="ECO:0000256" key="1">
    <source>
        <dbReference type="ARBA" id="ARBA00012493"/>
    </source>
</evidence>
<dbReference type="InterPro" id="IPR036397">
    <property type="entry name" value="RNaseH_sf"/>
</dbReference>
<dbReference type="InterPro" id="IPR001878">
    <property type="entry name" value="Znf_CCHC"/>
</dbReference>
<evidence type="ECO:0000256" key="3">
    <source>
        <dbReference type="ARBA" id="ARBA00022695"/>
    </source>
</evidence>
<dbReference type="InterPro" id="IPR050951">
    <property type="entry name" value="Retrovirus_Pol_polyprotein"/>
</dbReference>
<evidence type="ECO:0000313" key="9">
    <source>
        <dbReference type="EMBL" id="BES96366.1"/>
    </source>
</evidence>
<dbReference type="Gene3D" id="2.40.70.10">
    <property type="entry name" value="Acid Proteases"/>
    <property type="match status" value="1"/>
</dbReference>
<dbReference type="SUPFAM" id="SSF50630">
    <property type="entry name" value="Acid proteases"/>
    <property type="match status" value="1"/>
</dbReference>
<dbReference type="Gene3D" id="3.10.20.370">
    <property type="match status" value="1"/>
</dbReference>
<dbReference type="InterPro" id="IPR043128">
    <property type="entry name" value="Rev_trsase/Diguanyl_cyclase"/>
</dbReference>
<keyword evidence="10" id="KW-1185">Reference proteome</keyword>
<dbReference type="InterPro" id="IPR043502">
    <property type="entry name" value="DNA/RNA_pol_sf"/>
</dbReference>
<dbReference type="PANTHER" id="PTHR37984:SF5">
    <property type="entry name" value="PROTEIN NYNRIN-LIKE"/>
    <property type="match status" value="1"/>
</dbReference>
<accession>A0ABN7AVZ9</accession>
<feature type="compositionally biased region" description="Basic residues" evidence="7">
    <location>
        <begin position="215"/>
        <end position="243"/>
    </location>
</feature>
<dbReference type="SUPFAM" id="SSF56672">
    <property type="entry name" value="DNA/RNA polymerases"/>
    <property type="match status" value="1"/>
</dbReference>
<evidence type="ECO:0000256" key="6">
    <source>
        <dbReference type="ARBA" id="ARBA00023268"/>
    </source>
</evidence>
<dbReference type="InterPro" id="IPR021109">
    <property type="entry name" value="Peptidase_aspartic_dom_sf"/>
</dbReference>
<keyword evidence="3" id="KW-0548">Nucleotidyltransferase</keyword>
<feature type="domain" description="Integrase catalytic" evidence="8">
    <location>
        <begin position="1094"/>
        <end position="1247"/>
    </location>
</feature>
<dbReference type="Pfam" id="PF00078">
    <property type="entry name" value="RVT_1"/>
    <property type="match status" value="1"/>
</dbReference>
<dbReference type="CDD" id="cd01647">
    <property type="entry name" value="RT_LTR"/>
    <property type="match status" value="1"/>
</dbReference>
<feature type="compositionally biased region" description="Basic and acidic residues" evidence="7">
    <location>
        <begin position="244"/>
        <end position="253"/>
    </location>
</feature>
<feature type="region of interest" description="Disordered" evidence="7">
    <location>
        <begin position="215"/>
        <end position="253"/>
    </location>
</feature>
<dbReference type="Proteomes" id="UP001307889">
    <property type="component" value="Chromosome 7"/>
</dbReference>
<keyword evidence="2" id="KW-0808">Transferase</keyword>
<dbReference type="SMART" id="SM00343">
    <property type="entry name" value="ZnF_C2HC"/>
    <property type="match status" value="2"/>
</dbReference>
<evidence type="ECO:0000259" key="8">
    <source>
        <dbReference type="PROSITE" id="PS50994"/>
    </source>
</evidence>
<evidence type="ECO:0000256" key="5">
    <source>
        <dbReference type="ARBA" id="ARBA00022759"/>
    </source>
</evidence>
<evidence type="ECO:0000256" key="4">
    <source>
        <dbReference type="ARBA" id="ARBA00022722"/>
    </source>
</evidence>